<keyword evidence="4" id="KW-0503">Monooxygenase</keyword>
<dbReference type="InterPro" id="IPR013785">
    <property type="entry name" value="Aldolase_TIM"/>
</dbReference>
<reference evidence="4 5" key="1">
    <citation type="submission" date="2019-05" db="EMBL/GenBank/DDBJ databases">
        <title>Burkholderia sp. DHOD12, isolated from subtropical forest soil.</title>
        <authorList>
            <person name="Gao Z.-H."/>
            <person name="Qiu L.-H."/>
        </authorList>
    </citation>
    <scope>NUCLEOTIDE SEQUENCE [LARGE SCALE GENOMIC DNA]</scope>
    <source>
        <strain evidence="4 5">DHOD12</strain>
    </source>
</reference>
<dbReference type="SUPFAM" id="SSF51412">
    <property type="entry name" value="Inosine monophosphate dehydrogenase (IMPDH)"/>
    <property type="match status" value="1"/>
</dbReference>
<dbReference type="Gene3D" id="3.20.20.70">
    <property type="entry name" value="Aldolase class I"/>
    <property type="match status" value="1"/>
</dbReference>
<gene>
    <name evidence="4" type="ORF">FAZ95_27955</name>
</gene>
<keyword evidence="2" id="KW-0288">FMN</keyword>
<dbReference type="EMBL" id="CP040078">
    <property type="protein sequence ID" value="QCP52943.1"/>
    <property type="molecule type" value="Genomic_DNA"/>
</dbReference>
<dbReference type="InterPro" id="IPR004136">
    <property type="entry name" value="NMO"/>
</dbReference>
<dbReference type="KEGG" id="tvl:FAZ95_27955"/>
<dbReference type="RefSeq" id="WP_137335714.1">
    <property type="nucleotide sequence ID" value="NZ_CP040078.1"/>
</dbReference>
<accession>A0A4P8IZD1</accession>
<name>A0A4P8IZD1_9BURK</name>
<evidence type="ECO:0000313" key="5">
    <source>
        <dbReference type="Proteomes" id="UP000298656"/>
    </source>
</evidence>
<evidence type="ECO:0000256" key="1">
    <source>
        <dbReference type="ARBA" id="ARBA00022630"/>
    </source>
</evidence>
<dbReference type="GO" id="GO:0018580">
    <property type="term" value="F:nitronate monooxygenase activity"/>
    <property type="evidence" value="ECO:0007669"/>
    <property type="project" value="InterPro"/>
</dbReference>
<evidence type="ECO:0000256" key="3">
    <source>
        <dbReference type="ARBA" id="ARBA00023002"/>
    </source>
</evidence>
<evidence type="ECO:0000256" key="2">
    <source>
        <dbReference type="ARBA" id="ARBA00022643"/>
    </source>
</evidence>
<protein>
    <submittedName>
        <fullName evidence="4">Nitronate monooxygenase</fullName>
    </submittedName>
</protein>
<keyword evidence="1" id="KW-0285">Flavoprotein</keyword>
<organism evidence="4 5">
    <name type="scientific">Trinickia violacea</name>
    <dbReference type="NCBI Taxonomy" id="2571746"/>
    <lineage>
        <taxon>Bacteria</taxon>
        <taxon>Pseudomonadati</taxon>
        <taxon>Pseudomonadota</taxon>
        <taxon>Betaproteobacteria</taxon>
        <taxon>Burkholderiales</taxon>
        <taxon>Burkholderiaceae</taxon>
        <taxon>Trinickia</taxon>
    </lineage>
</organism>
<dbReference type="OrthoDB" id="9778912at2"/>
<dbReference type="CDD" id="cd04730">
    <property type="entry name" value="NPD_like"/>
    <property type="match status" value="1"/>
</dbReference>
<dbReference type="Proteomes" id="UP000298656">
    <property type="component" value="Chromosome 2"/>
</dbReference>
<dbReference type="AlphaFoldDB" id="A0A4P8IZD1"/>
<evidence type="ECO:0000313" key="4">
    <source>
        <dbReference type="EMBL" id="QCP52943.1"/>
    </source>
</evidence>
<proteinExistence type="predicted"/>
<keyword evidence="3" id="KW-0560">Oxidoreductase</keyword>
<dbReference type="Pfam" id="PF03060">
    <property type="entry name" value="NMO"/>
    <property type="match status" value="1"/>
</dbReference>
<keyword evidence="5" id="KW-1185">Reference proteome</keyword>
<dbReference type="PANTHER" id="PTHR32332:SF31">
    <property type="entry name" value="2-NITROPROPANE DIOXYGENASE FAMILY, PUTATIVE (AFU_ORTHOLOGUE AFUA_2G09850)-RELATED"/>
    <property type="match status" value="1"/>
</dbReference>
<sequence>MFERYEQLARQLGVEHPVLLAPMDLVAGGRLAAAVTRAGGFGMIGGGYGNEAWLREQFAAAQGARVGVGFITWSLSRQPHLIDVCLEHEPAAIMFSFGDASEHIAKTKKAGILTICQVQTAAMAREAVDYGADIIVAQGAEAGGHGIACGTISLVPATVDAVGDKVPVVAAGGIADGRGFAAALALGAAGIAMGTRFYASEEALGDDDAKRRIVACRGGEETLRGILFDMARNNVWPSPYSGRVLRNAFSDKWYGRERELLQQLHVEQPRYQEARANHRYDTAAVIAGESAGLIHEVLPAKTIVMNVVEEMRDILGYSSSKVSKPSTQRHEA</sequence>
<dbReference type="PANTHER" id="PTHR32332">
    <property type="entry name" value="2-NITROPROPANE DIOXYGENASE"/>
    <property type="match status" value="1"/>
</dbReference>